<keyword evidence="2" id="KW-1185">Reference proteome</keyword>
<dbReference type="Proteomes" id="UP000299102">
    <property type="component" value="Unassembled WGS sequence"/>
</dbReference>
<sequence length="80" mass="8892">MNSRGTRFNRCLAALLQFGPYDLDVGGAMGGGKEASAVTFYPVSKSSGAPSFFHQELDILFHLKKPVTLMRFLWGYECAW</sequence>
<dbReference type="EMBL" id="BGZK01000729">
    <property type="protein sequence ID" value="GBP58209.1"/>
    <property type="molecule type" value="Genomic_DNA"/>
</dbReference>
<evidence type="ECO:0000313" key="1">
    <source>
        <dbReference type="EMBL" id="GBP58209.1"/>
    </source>
</evidence>
<reference evidence="1 2" key="1">
    <citation type="journal article" date="2019" name="Commun. Biol.">
        <title>The bagworm genome reveals a unique fibroin gene that provides high tensile strength.</title>
        <authorList>
            <person name="Kono N."/>
            <person name="Nakamura H."/>
            <person name="Ohtoshi R."/>
            <person name="Tomita M."/>
            <person name="Numata K."/>
            <person name="Arakawa K."/>
        </authorList>
    </citation>
    <scope>NUCLEOTIDE SEQUENCE [LARGE SCALE GENOMIC DNA]</scope>
</reference>
<accession>A0A4C1X774</accession>
<comment type="caution">
    <text evidence="1">The sequence shown here is derived from an EMBL/GenBank/DDBJ whole genome shotgun (WGS) entry which is preliminary data.</text>
</comment>
<organism evidence="1 2">
    <name type="scientific">Eumeta variegata</name>
    <name type="common">Bagworm moth</name>
    <name type="synonym">Eumeta japonica</name>
    <dbReference type="NCBI Taxonomy" id="151549"/>
    <lineage>
        <taxon>Eukaryota</taxon>
        <taxon>Metazoa</taxon>
        <taxon>Ecdysozoa</taxon>
        <taxon>Arthropoda</taxon>
        <taxon>Hexapoda</taxon>
        <taxon>Insecta</taxon>
        <taxon>Pterygota</taxon>
        <taxon>Neoptera</taxon>
        <taxon>Endopterygota</taxon>
        <taxon>Lepidoptera</taxon>
        <taxon>Glossata</taxon>
        <taxon>Ditrysia</taxon>
        <taxon>Tineoidea</taxon>
        <taxon>Psychidae</taxon>
        <taxon>Oiketicinae</taxon>
        <taxon>Eumeta</taxon>
    </lineage>
</organism>
<protein>
    <submittedName>
        <fullName evidence="1">Uncharacterized protein</fullName>
    </submittedName>
</protein>
<evidence type="ECO:0000313" key="2">
    <source>
        <dbReference type="Proteomes" id="UP000299102"/>
    </source>
</evidence>
<dbReference type="AlphaFoldDB" id="A0A4C1X774"/>
<name>A0A4C1X774_EUMVA</name>
<proteinExistence type="predicted"/>
<gene>
    <name evidence="1" type="ORF">EVAR_87787_1</name>
</gene>